<keyword evidence="1" id="KW-0255">Endonuclease</keyword>
<comment type="caution">
    <text evidence="1">The sequence shown here is derived from an EMBL/GenBank/DDBJ whole genome shotgun (WGS) entry which is preliminary data.</text>
</comment>
<dbReference type="PANTHER" id="PTHR38733:SF1">
    <property type="entry name" value="TYPE IV METHYL-DIRECTED RESTRICTION ENZYME ECOKMCRBC"/>
    <property type="match status" value="1"/>
</dbReference>
<keyword evidence="1" id="KW-0540">Nuclease</keyword>
<accession>A0A973WT59</accession>
<dbReference type="PANTHER" id="PTHR38733">
    <property type="entry name" value="PROTEIN MCRC"/>
    <property type="match status" value="1"/>
</dbReference>
<name>A0A973WT59_9BRAD</name>
<protein>
    <submittedName>
        <fullName evidence="1">Restriction endonuclease</fullName>
    </submittedName>
</protein>
<dbReference type="Pfam" id="PF10117">
    <property type="entry name" value="McrBC"/>
    <property type="match status" value="1"/>
</dbReference>
<proteinExistence type="predicted"/>
<reference evidence="1" key="1">
    <citation type="submission" date="2020-06" db="EMBL/GenBank/DDBJ databases">
        <title>Whole Genome Sequence of Bradyrhizobium sp. Strain 66S1MB.</title>
        <authorList>
            <person name="Bromfield E."/>
            <person name="Cloutier S."/>
        </authorList>
    </citation>
    <scope>NUCLEOTIDE SEQUENCE</scope>
    <source>
        <strain evidence="1">66S1MB</strain>
    </source>
</reference>
<gene>
    <name evidence="1" type="ORF">HU230_34230</name>
</gene>
<evidence type="ECO:0000313" key="1">
    <source>
        <dbReference type="EMBL" id="NVL10624.1"/>
    </source>
</evidence>
<dbReference type="InterPro" id="IPR019292">
    <property type="entry name" value="McrC"/>
</dbReference>
<organism evidence="1">
    <name type="scientific">Bradyrhizobium quebecense</name>
    <dbReference type="NCBI Taxonomy" id="2748629"/>
    <lineage>
        <taxon>Bacteria</taxon>
        <taxon>Pseudomonadati</taxon>
        <taxon>Pseudomonadota</taxon>
        <taxon>Alphaproteobacteria</taxon>
        <taxon>Hyphomicrobiales</taxon>
        <taxon>Nitrobacteraceae</taxon>
        <taxon>Bradyrhizobium</taxon>
    </lineage>
</organism>
<dbReference type="GO" id="GO:0004519">
    <property type="term" value="F:endonuclease activity"/>
    <property type="evidence" value="ECO:0007669"/>
    <property type="project" value="UniProtKB-KW"/>
</dbReference>
<dbReference type="EMBL" id="JABWSX010000001">
    <property type="protein sequence ID" value="NVL10624.1"/>
    <property type="molecule type" value="Genomic_DNA"/>
</dbReference>
<keyword evidence="1" id="KW-0378">Hydrolase</keyword>
<dbReference type="AlphaFoldDB" id="A0A973WT59"/>
<sequence>MIRRTVREWTGLPIEAPSSGAGAFTRPLAENLLRVARRTKLGGDGGARILVDRSSSLLAQQVVGVLVANGVTLEILPKIEGASDDQAVRRSLVHMLAKVLDLDIATGPVTALGWQSDNMLEIIIRMFCGKLFAALRQGIPRQYTELEEDVTALRGTLDVVRQFTIMVSTPQKLACRFDELNQNVPLNQIMKAAISRLRAISSNIENQRRLAELMFAYDSVATVPIGSLRWDRVLIDRTNAAWAELLRFAKLFLQHQFQSTTSGSVEGFSLLFEMNTLFEEFVGRILRSALRGTDLAVQLQGPRKHALIDLHTGAARFATRPDIVVSRNGKPLLVIDTKWKRLKGAIDDAKRGVGQADVYQMMAYSHVYECDRLMLLYPHHHELAEHEGLISLHQITNKADNLIGIVTVGLVDPQKVGVVLKGLLLGENGAFDLRSGRSALTSSRH</sequence>